<dbReference type="Proteomes" id="UP000198935">
    <property type="component" value="Unassembled WGS sequence"/>
</dbReference>
<evidence type="ECO:0000259" key="11">
    <source>
        <dbReference type="PROSITE" id="PS51643"/>
    </source>
</evidence>
<evidence type="ECO:0000256" key="3">
    <source>
        <dbReference type="ARBA" id="ARBA00022722"/>
    </source>
</evidence>
<gene>
    <name evidence="12" type="ORF">SAMN05421736_111138</name>
</gene>
<sequence length="800" mass="90776">MYIAHVREADKQVQTLKEHLLEAKQLAECYGAKLELTHVAGLAGLLHDLGKYSDEFQDYIQKAAFFPEAAVKKRGQVDHSTAGGKLLFNMLHNRNNTIYEKLLAEIVGNAIISHHANLQDYISPSIESDYLKRVQDKNLPEYDLAVNRFFQDTVTKAEFTEYIAAALEELKRFINDIPTQSFFLTKFVFSCLLDADRTNTRQFEEPASATAAPQYKPSFDSYYQKLMNHLASLKAKNNADDPINQLRSAMSEQCEIFAEKPSGIYTLSIPTGGGKTLASLRYALKHGQIFGKQRMIYVVPFTTIIEQNAQEVRAILDDDEHILEHHSNVVVEEETGDEHEDGLITKKEKLKLARDNWDSPIIFTTLVQFLNVFYAKGNRNTRRLHNISHSVVIFDEVQKVPTKCVSLFNEALNFLKEKAHCSILLCTATQPALEDVKYRLLKDRDGEIVPNLADVSKAFKRVEINDKTDKPVTNEQLAEWIRADIQALGSTLVILNTKAVVKDLYEKLQDMSLPVSHLSTSMCAAHRKVQLEEMRKLLRKGTPFLCVTTQLIEAGVDVSFKCVIRSLAGLDSIAQAAGRCNRHGEDSLRDVYVIDHAEERLSNLPEIEVGKGIAGNVLARYKKKAEKYEASLLSQTAMREYFLFFYRKMESNLNYYVPEADKEMTKLLLAHAVENDYVTHYRKKKGTSFPLVLNGSYKTAADHFHVIDQITTSVIVPYGEGKELAAELNSREWVEDLTKLLKKAQQYTVNLYSQEFNQLQKQGALVAHLDGMIYELKENWYSEEYGIDLKGEGGMAFTSF</sequence>
<dbReference type="PROSITE" id="PS51192">
    <property type="entry name" value="HELICASE_ATP_BIND_1"/>
    <property type="match status" value="1"/>
</dbReference>
<evidence type="ECO:0000313" key="13">
    <source>
        <dbReference type="Proteomes" id="UP000198935"/>
    </source>
</evidence>
<dbReference type="EMBL" id="FNPI01000011">
    <property type="protein sequence ID" value="SDZ39409.1"/>
    <property type="molecule type" value="Genomic_DNA"/>
</dbReference>
<keyword evidence="12" id="KW-0255">Endonuclease</keyword>
<evidence type="ECO:0000256" key="2">
    <source>
        <dbReference type="ARBA" id="ARBA00009046"/>
    </source>
</evidence>
<keyword evidence="4" id="KW-0479">Metal-binding</keyword>
<dbReference type="PROSITE" id="PS51643">
    <property type="entry name" value="HD_CAS3"/>
    <property type="match status" value="1"/>
</dbReference>
<dbReference type="InterPro" id="IPR006674">
    <property type="entry name" value="HD_domain"/>
</dbReference>
<comment type="similarity">
    <text evidence="1">In the N-terminal section; belongs to the CRISPR-associated nuclease Cas3-HD family.</text>
</comment>
<keyword evidence="8" id="KW-0067">ATP-binding</keyword>
<organism evidence="12 13">
    <name type="scientific">Evansella caseinilytica</name>
    <dbReference type="NCBI Taxonomy" id="1503961"/>
    <lineage>
        <taxon>Bacteria</taxon>
        <taxon>Bacillati</taxon>
        <taxon>Bacillota</taxon>
        <taxon>Bacilli</taxon>
        <taxon>Bacillales</taxon>
        <taxon>Bacillaceae</taxon>
        <taxon>Evansella</taxon>
    </lineage>
</organism>
<dbReference type="InterPro" id="IPR014001">
    <property type="entry name" value="Helicase_ATP-bd"/>
</dbReference>
<feature type="domain" description="HD Cas3-type" evidence="11">
    <location>
        <begin position="9"/>
        <end position="198"/>
    </location>
</feature>
<dbReference type="Pfam" id="PF00270">
    <property type="entry name" value="DEAD"/>
    <property type="match status" value="1"/>
</dbReference>
<dbReference type="NCBIfam" id="TIGR01596">
    <property type="entry name" value="cas3_HD"/>
    <property type="match status" value="1"/>
</dbReference>
<dbReference type="InterPro" id="IPR006483">
    <property type="entry name" value="CRISPR-assoc_Cas3_HD"/>
</dbReference>
<evidence type="ECO:0000256" key="8">
    <source>
        <dbReference type="ARBA" id="ARBA00022840"/>
    </source>
</evidence>
<dbReference type="Pfam" id="PF01966">
    <property type="entry name" value="HD"/>
    <property type="match status" value="1"/>
</dbReference>
<dbReference type="AlphaFoldDB" id="A0A1H3SQM1"/>
<dbReference type="STRING" id="1503961.SAMN05421736_111138"/>
<dbReference type="GO" id="GO:0051607">
    <property type="term" value="P:defense response to virus"/>
    <property type="evidence" value="ECO:0007669"/>
    <property type="project" value="UniProtKB-KW"/>
</dbReference>
<dbReference type="SMART" id="SM00487">
    <property type="entry name" value="DEXDc"/>
    <property type="match status" value="1"/>
</dbReference>
<evidence type="ECO:0000256" key="5">
    <source>
        <dbReference type="ARBA" id="ARBA00022741"/>
    </source>
</evidence>
<keyword evidence="7 12" id="KW-0347">Helicase</keyword>
<dbReference type="GO" id="GO:0005524">
    <property type="term" value="F:ATP binding"/>
    <property type="evidence" value="ECO:0007669"/>
    <property type="project" value="UniProtKB-KW"/>
</dbReference>
<reference evidence="13" key="1">
    <citation type="submission" date="2016-10" db="EMBL/GenBank/DDBJ databases">
        <authorList>
            <person name="Varghese N."/>
            <person name="Submissions S."/>
        </authorList>
    </citation>
    <scope>NUCLEOTIDE SEQUENCE [LARGE SCALE GENOMIC DNA]</scope>
    <source>
        <strain evidence="13">SP</strain>
    </source>
</reference>
<dbReference type="PANTHER" id="PTHR47962:SF5">
    <property type="entry name" value="ATP-DEPENDENT HELICASE LHR-RELATED"/>
    <property type="match status" value="1"/>
</dbReference>
<dbReference type="InterPro" id="IPR006474">
    <property type="entry name" value="Helicase_Cas3_CRISPR-ass_core"/>
</dbReference>
<protein>
    <submittedName>
        <fullName evidence="12">CRISPR-associated endonuclease/helicase Cas3</fullName>
    </submittedName>
</protein>
<dbReference type="Pfam" id="PF22590">
    <property type="entry name" value="Cas3-like_C_2"/>
    <property type="match status" value="1"/>
</dbReference>
<dbReference type="SUPFAM" id="SSF52540">
    <property type="entry name" value="P-loop containing nucleoside triphosphate hydrolases"/>
    <property type="match status" value="1"/>
</dbReference>
<evidence type="ECO:0000259" key="10">
    <source>
        <dbReference type="PROSITE" id="PS51192"/>
    </source>
</evidence>
<dbReference type="PANTHER" id="PTHR47962">
    <property type="entry name" value="ATP-DEPENDENT HELICASE LHR-RELATED-RELATED"/>
    <property type="match status" value="1"/>
</dbReference>
<evidence type="ECO:0000256" key="9">
    <source>
        <dbReference type="ARBA" id="ARBA00023118"/>
    </source>
</evidence>
<keyword evidence="6" id="KW-0378">Hydrolase</keyword>
<dbReference type="InterPro" id="IPR011545">
    <property type="entry name" value="DEAD/DEAH_box_helicase_dom"/>
</dbReference>
<dbReference type="Gene3D" id="3.40.50.300">
    <property type="entry name" value="P-loop containing nucleotide triphosphate hydrolases"/>
    <property type="match status" value="2"/>
</dbReference>
<evidence type="ECO:0000256" key="6">
    <source>
        <dbReference type="ARBA" id="ARBA00022801"/>
    </source>
</evidence>
<dbReference type="InterPro" id="IPR052511">
    <property type="entry name" value="ATP-dep_Helicase"/>
</dbReference>
<name>A0A1H3SQM1_9BACI</name>
<keyword evidence="5" id="KW-0547">Nucleotide-binding</keyword>
<evidence type="ECO:0000256" key="1">
    <source>
        <dbReference type="ARBA" id="ARBA00006847"/>
    </source>
</evidence>
<dbReference type="SUPFAM" id="SSF109604">
    <property type="entry name" value="HD-domain/PDEase-like"/>
    <property type="match status" value="1"/>
</dbReference>
<dbReference type="GO" id="GO:0003677">
    <property type="term" value="F:DNA binding"/>
    <property type="evidence" value="ECO:0007669"/>
    <property type="project" value="TreeGrafter"/>
</dbReference>
<evidence type="ECO:0000256" key="4">
    <source>
        <dbReference type="ARBA" id="ARBA00022723"/>
    </source>
</evidence>
<dbReference type="GO" id="GO:0046872">
    <property type="term" value="F:metal ion binding"/>
    <property type="evidence" value="ECO:0007669"/>
    <property type="project" value="UniProtKB-KW"/>
</dbReference>
<keyword evidence="9" id="KW-0051">Antiviral defense</keyword>
<evidence type="ECO:0000256" key="7">
    <source>
        <dbReference type="ARBA" id="ARBA00022806"/>
    </source>
</evidence>
<dbReference type="Gene3D" id="1.10.3210.30">
    <property type="match status" value="1"/>
</dbReference>
<dbReference type="GO" id="GO:0004386">
    <property type="term" value="F:helicase activity"/>
    <property type="evidence" value="ECO:0007669"/>
    <property type="project" value="UniProtKB-KW"/>
</dbReference>
<dbReference type="GO" id="GO:0004519">
    <property type="term" value="F:endonuclease activity"/>
    <property type="evidence" value="ECO:0007669"/>
    <property type="project" value="UniProtKB-KW"/>
</dbReference>
<dbReference type="InterPro" id="IPR027417">
    <property type="entry name" value="P-loop_NTPase"/>
</dbReference>
<feature type="domain" description="Helicase ATP-binding" evidence="10">
    <location>
        <begin position="256"/>
        <end position="448"/>
    </location>
</feature>
<comment type="similarity">
    <text evidence="2">In the central section; belongs to the CRISPR-associated helicase Cas3 family.</text>
</comment>
<dbReference type="OrthoDB" id="9810236at2"/>
<keyword evidence="13" id="KW-1185">Reference proteome</keyword>
<dbReference type="SMART" id="SM00490">
    <property type="entry name" value="HELICc"/>
    <property type="match status" value="1"/>
</dbReference>
<proteinExistence type="inferred from homology"/>
<dbReference type="InterPro" id="IPR001650">
    <property type="entry name" value="Helicase_C-like"/>
</dbReference>
<dbReference type="CDD" id="cd09641">
    <property type="entry name" value="Cas3''_I"/>
    <property type="match status" value="1"/>
</dbReference>
<accession>A0A1H3SQM1</accession>
<keyword evidence="3" id="KW-0540">Nuclease</keyword>
<dbReference type="GO" id="GO:0016887">
    <property type="term" value="F:ATP hydrolysis activity"/>
    <property type="evidence" value="ECO:0007669"/>
    <property type="project" value="TreeGrafter"/>
</dbReference>
<dbReference type="CDD" id="cd17930">
    <property type="entry name" value="DEXHc_cas3"/>
    <property type="match status" value="1"/>
</dbReference>
<dbReference type="InterPro" id="IPR054712">
    <property type="entry name" value="Cas3-like_dom"/>
</dbReference>
<evidence type="ECO:0000313" key="12">
    <source>
        <dbReference type="EMBL" id="SDZ39409.1"/>
    </source>
</evidence>
<dbReference type="InterPro" id="IPR038257">
    <property type="entry name" value="CRISPR-assoc_Cas3_HD_sf"/>
</dbReference>
<dbReference type="NCBIfam" id="TIGR01587">
    <property type="entry name" value="cas3_core"/>
    <property type="match status" value="1"/>
</dbReference>